<keyword evidence="3" id="KW-1185">Reference proteome</keyword>
<evidence type="ECO:0000313" key="2">
    <source>
        <dbReference type="EMBL" id="KAG7288368.1"/>
    </source>
</evidence>
<comment type="caution">
    <text evidence="2">The sequence shown here is derived from an EMBL/GenBank/DDBJ whole genome shotgun (WGS) entry which is preliminary data.</text>
</comment>
<proteinExistence type="predicted"/>
<dbReference type="AlphaFoldDB" id="A0AAD4EZZ9"/>
<reference evidence="2" key="1">
    <citation type="submission" date="2023-02" db="EMBL/GenBank/DDBJ databases">
        <authorList>
            <person name="Palmer J.M."/>
        </authorList>
    </citation>
    <scope>NUCLEOTIDE SEQUENCE</scope>
    <source>
        <strain evidence="2">FW57</strain>
    </source>
</reference>
<feature type="region of interest" description="Disordered" evidence="1">
    <location>
        <begin position="1"/>
        <end position="34"/>
    </location>
</feature>
<evidence type="ECO:0000256" key="1">
    <source>
        <dbReference type="SAM" id="MobiDB-lite"/>
    </source>
</evidence>
<dbReference type="Proteomes" id="UP001197093">
    <property type="component" value="Unassembled WGS sequence"/>
</dbReference>
<accession>A0AAD4EZZ9</accession>
<gene>
    <name evidence="2" type="ORF">NEMBOFW57_007899</name>
</gene>
<protein>
    <submittedName>
        <fullName evidence="2">Uncharacterized protein</fullName>
    </submittedName>
</protein>
<organism evidence="2 3">
    <name type="scientific">Staphylotrichum longicolle</name>
    <dbReference type="NCBI Taxonomy" id="669026"/>
    <lineage>
        <taxon>Eukaryota</taxon>
        <taxon>Fungi</taxon>
        <taxon>Dikarya</taxon>
        <taxon>Ascomycota</taxon>
        <taxon>Pezizomycotina</taxon>
        <taxon>Sordariomycetes</taxon>
        <taxon>Sordariomycetidae</taxon>
        <taxon>Sordariales</taxon>
        <taxon>Chaetomiaceae</taxon>
        <taxon>Staphylotrichum</taxon>
    </lineage>
</organism>
<name>A0AAD4EZZ9_9PEZI</name>
<sequence length="275" mass="31102">MATELAKAAPPPYAATTDTPPVYLPEGSAAAAPDPNETLDPAVFTLHGRFVYPQLPSGEPDSEPVYQLSRAIHTQGRATETIEFQRLDPRVRTAHDDGSPVVFRHAKDVYVLRHQNPMHYAGIPFSARLLPCSRKTLGEVAIEKSPLFHHGYRAMKVVSDEERVALERKGVKVKKGEYHFVMKEGQGEETWLWSDTTGRALASQVCEAPATEGDEAQYKLKVLVPLSRRVRDGLVATWCLWMWHLHIEKTTVRKTWEDRKRILHQPRRLDHAGIF</sequence>
<evidence type="ECO:0000313" key="3">
    <source>
        <dbReference type="Proteomes" id="UP001197093"/>
    </source>
</evidence>
<dbReference type="EMBL" id="JAHCVI010000003">
    <property type="protein sequence ID" value="KAG7288368.1"/>
    <property type="molecule type" value="Genomic_DNA"/>
</dbReference>